<name>A0AAD7A775_9AGAR</name>
<evidence type="ECO:0000313" key="1">
    <source>
        <dbReference type="EMBL" id="KAJ7350493.1"/>
    </source>
</evidence>
<comment type="caution">
    <text evidence="1">The sequence shown here is derived from an EMBL/GenBank/DDBJ whole genome shotgun (WGS) entry which is preliminary data.</text>
</comment>
<proteinExistence type="predicted"/>
<dbReference type="EMBL" id="JARIHO010000014">
    <property type="protein sequence ID" value="KAJ7350493.1"/>
    <property type="molecule type" value="Genomic_DNA"/>
</dbReference>
<dbReference type="AlphaFoldDB" id="A0AAD7A775"/>
<sequence length="265" mass="29305">MPELPSELEREIFTIAFRSSGQDVALKLTLCLVARRVQFWIEHLFYEVVSISGDRCANGFLSLVNSKPPGFFTVVNCLCITHSVKAVTACSILAACTAVESLACWVDSDGSSELPLLISRLPLHRLSIELEHFAGIPLASSTWLSSLTHIDLIPWGPFPAQGLSTLRDFSRLTHVALYPDVMKGEMEHVVMVCSSCPCLQVLVIPDTDGYIGLVLQPAHDPRMVEQKPALDIIEDREAPYSGCEDMWSRAEIVLDQRKALPVNNE</sequence>
<evidence type="ECO:0000313" key="2">
    <source>
        <dbReference type="Proteomes" id="UP001218218"/>
    </source>
</evidence>
<keyword evidence="2" id="KW-1185">Reference proteome</keyword>
<gene>
    <name evidence="1" type="ORF">DFH08DRAFT_776585</name>
</gene>
<protein>
    <submittedName>
        <fullName evidence="1">Uncharacterized protein</fullName>
    </submittedName>
</protein>
<accession>A0AAD7A775</accession>
<organism evidence="1 2">
    <name type="scientific">Mycena albidolilacea</name>
    <dbReference type="NCBI Taxonomy" id="1033008"/>
    <lineage>
        <taxon>Eukaryota</taxon>
        <taxon>Fungi</taxon>
        <taxon>Dikarya</taxon>
        <taxon>Basidiomycota</taxon>
        <taxon>Agaricomycotina</taxon>
        <taxon>Agaricomycetes</taxon>
        <taxon>Agaricomycetidae</taxon>
        <taxon>Agaricales</taxon>
        <taxon>Marasmiineae</taxon>
        <taxon>Mycenaceae</taxon>
        <taxon>Mycena</taxon>
    </lineage>
</organism>
<dbReference type="Proteomes" id="UP001218218">
    <property type="component" value="Unassembled WGS sequence"/>
</dbReference>
<reference evidence="1" key="1">
    <citation type="submission" date="2023-03" db="EMBL/GenBank/DDBJ databases">
        <title>Massive genome expansion in bonnet fungi (Mycena s.s.) driven by repeated elements and novel gene families across ecological guilds.</title>
        <authorList>
            <consortium name="Lawrence Berkeley National Laboratory"/>
            <person name="Harder C.B."/>
            <person name="Miyauchi S."/>
            <person name="Viragh M."/>
            <person name="Kuo A."/>
            <person name="Thoen E."/>
            <person name="Andreopoulos B."/>
            <person name="Lu D."/>
            <person name="Skrede I."/>
            <person name="Drula E."/>
            <person name="Henrissat B."/>
            <person name="Morin E."/>
            <person name="Kohler A."/>
            <person name="Barry K."/>
            <person name="LaButti K."/>
            <person name="Morin E."/>
            <person name="Salamov A."/>
            <person name="Lipzen A."/>
            <person name="Mereny Z."/>
            <person name="Hegedus B."/>
            <person name="Baldrian P."/>
            <person name="Stursova M."/>
            <person name="Weitz H."/>
            <person name="Taylor A."/>
            <person name="Grigoriev I.V."/>
            <person name="Nagy L.G."/>
            <person name="Martin F."/>
            <person name="Kauserud H."/>
        </authorList>
    </citation>
    <scope>NUCLEOTIDE SEQUENCE</scope>
    <source>
        <strain evidence="1">CBHHK002</strain>
    </source>
</reference>